<evidence type="ECO:0000313" key="3">
    <source>
        <dbReference type="Proteomes" id="UP000522590"/>
    </source>
</evidence>
<comment type="caution">
    <text evidence="2">The sequence shown here is derived from an EMBL/GenBank/DDBJ whole genome shotgun (WGS) entry which is preliminary data.</text>
</comment>
<dbReference type="InterPro" id="IPR005532">
    <property type="entry name" value="SUMF_dom"/>
</dbReference>
<name>A0A850P6Y4_9PROT</name>
<dbReference type="Pfam" id="PF03781">
    <property type="entry name" value="FGE-sulfatase"/>
    <property type="match status" value="1"/>
</dbReference>
<proteinExistence type="predicted"/>
<dbReference type="SUPFAM" id="SSF56436">
    <property type="entry name" value="C-type lectin-like"/>
    <property type="match status" value="1"/>
</dbReference>
<dbReference type="RefSeq" id="WP_176643967.1">
    <property type="nucleotide sequence ID" value="NZ_JABXXS010000057.1"/>
</dbReference>
<dbReference type="InterPro" id="IPR016187">
    <property type="entry name" value="CTDL_fold"/>
</dbReference>
<accession>A0A850P6Y4</accession>
<dbReference type="Gene3D" id="3.90.1580.10">
    <property type="entry name" value="paralog of FGE (formylglycine-generating enzyme)"/>
    <property type="match status" value="1"/>
</dbReference>
<evidence type="ECO:0000259" key="1">
    <source>
        <dbReference type="Pfam" id="PF03781"/>
    </source>
</evidence>
<feature type="domain" description="Sulfatase-modifying factor enzyme-like" evidence="1">
    <location>
        <begin position="10"/>
        <end position="70"/>
    </location>
</feature>
<sequence length="74" mass="8025">MPEGNDHYIVAGPDIGALQPVGTLKPNPLGLYDILGEVDQIMLDPYRLNRVGRLHGQVGGVLLRGENYLSGQSR</sequence>
<dbReference type="Proteomes" id="UP000522590">
    <property type="component" value="Unassembled WGS sequence"/>
</dbReference>
<reference evidence="2 3" key="1">
    <citation type="submission" date="2020-06" db="EMBL/GenBank/DDBJ databases">
        <title>Description of novel acetic acid bacteria.</title>
        <authorList>
            <person name="Sombolestani A."/>
        </authorList>
    </citation>
    <scope>NUCLEOTIDE SEQUENCE [LARGE SCALE GENOMIC DNA]</scope>
    <source>
        <strain evidence="2 3">LMG 25</strain>
    </source>
</reference>
<evidence type="ECO:0000313" key="2">
    <source>
        <dbReference type="EMBL" id="NVN38350.1"/>
    </source>
</evidence>
<protein>
    <submittedName>
        <fullName evidence="2">SUMF1/EgtB/PvdO family nonheme iron enzyme</fullName>
    </submittedName>
</protein>
<dbReference type="InterPro" id="IPR042095">
    <property type="entry name" value="SUMF_sf"/>
</dbReference>
<dbReference type="EMBL" id="JABXXS010000057">
    <property type="protein sequence ID" value="NVN38350.1"/>
    <property type="molecule type" value="Genomic_DNA"/>
</dbReference>
<gene>
    <name evidence="2" type="ORF">HUK81_15790</name>
</gene>
<organism evidence="2 3">
    <name type="scientific">Komagataeibacter swingsii</name>
    <dbReference type="NCBI Taxonomy" id="215220"/>
    <lineage>
        <taxon>Bacteria</taxon>
        <taxon>Pseudomonadati</taxon>
        <taxon>Pseudomonadota</taxon>
        <taxon>Alphaproteobacteria</taxon>
        <taxon>Acetobacterales</taxon>
        <taxon>Acetobacteraceae</taxon>
        <taxon>Komagataeibacter</taxon>
    </lineage>
</organism>
<dbReference type="AlphaFoldDB" id="A0A850P6Y4"/>